<gene>
    <name evidence="2" type="ORF">A2843_02835</name>
</gene>
<dbReference type="EMBL" id="MHTS01000027">
    <property type="protein sequence ID" value="OHA63736.1"/>
    <property type="molecule type" value="Genomic_DNA"/>
</dbReference>
<protein>
    <recommendedName>
        <fullName evidence="1">bAvd-like domain-containing protein</fullName>
    </recommendedName>
</protein>
<evidence type="ECO:0000313" key="3">
    <source>
        <dbReference type="Proteomes" id="UP000178170"/>
    </source>
</evidence>
<accession>A0A1G2QT58</accession>
<dbReference type="Pfam" id="PF22296">
    <property type="entry name" value="bAvd"/>
    <property type="match status" value="1"/>
</dbReference>
<proteinExistence type="predicted"/>
<dbReference type="InterPro" id="IPR036583">
    <property type="entry name" value="23S_rRNA_IVS_sf"/>
</dbReference>
<dbReference type="Gene3D" id="1.20.1440.60">
    <property type="entry name" value="23S rRNA-intervening sequence"/>
    <property type="match status" value="1"/>
</dbReference>
<dbReference type="AlphaFoldDB" id="A0A1G2QT58"/>
<dbReference type="CDD" id="cd16376">
    <property type="entry name" value="Avd_like"/>
    <property type="match status" value="1"/>
</dbReference>
<organism evidence="2 3">
    <name type="scientific">Candidatus Wildermuthbacteria bacterium RIFCSPHIGHO2_01_FULL_48_27b</name>
    <dbReference type="NCBI Taxonomy" id="1802447"/>
    <lineage>
        <taxon>Bacteria</taxon>
        <taxon>Candidatus Wildermuthiibacteriota</taxon>
    </lineage>
</organism>
<dbReference type="SUPFAM" id="SSF158446">
    <property type="entry name" value="IVS-encoded protein-like"/>
    <property type="match status" value="1"/>
</dbReference>
<name>A0A1G2QT58_9BACT</name>
<dbReference type="InterPro" id="IPR055360">
    <property type="entry name" value="bAvd"/>
</dbReference>
<feature type="domain" description="bAvd-like" evidence="1">
    <location>
        <begin position="17"/>
        <end position="118"/>
    </location>
</feature>
<reference evidence="2 3" key="1">
    <citation type="journal article" date="2016" name="Nat. Commun.">
        <title>Thousands of microbial genomes shed light on interconnected biogeochemical processes in an aquifer system.</title>
        <authorList>
            <person name="Anantharaman K."/>
            <person name="Brown C.T."/>
            <person name="Hug L.A."/>
            <person name="Sharon I."/>
            <person name="Castelle C.J."/>
            <person name="Probst A.J."/>
            <person name="Thomas B.C."/>
            <person name="Singh A."/>
            <person name="Wilkins M.J."/>
            <person name="Karaoz U."/>
            <person name="Brodie E.L."/>
            <person name="Williams K.H."/>
            <person name="Hubbard S.S."/>
            <person name="Banfield J.F."/>
        </authorList>
    </citation>
    <scope>NUCLEOTIDE SEQUENCE [LARGE SCALE GENOMIC DNA]</scope>
</reference>
<dbReference type="NCBIfam" id="NF033474">
    <property type="entry name" value="DivGenRetAVD"/>
    <property type="match status" value="1"/>
</dbReference>
<evidence type="ECO:0000259" key="1">
    <source>
        <dbReference type="Pfam" id="PF22296"/>
    </source>
</evidence>
<sequence length="127" mass="14694">MFILITPPPGRVLPVLQKLVAAYKLWHEYLPHFPKTSRYTLGEKIDSLFVEIVEYIVVASYLSKQDKLPYLKKATLKIDVLKFFLQVSWEIKALDTKKYITLSAHLDEIGRMLGGWRKGLENKTLTS</sequence>
<dbReference type="Proteomes" id="UP000178170">
    <property type="component" value="Unassembled WGS sequence"/>
</dbReference>
<comment type="caution">
    <text evidence="2">The sequence shown here is derived from an EMBL/GenBank/DDBJ whole genome shotgun (WGS) entry which is preliminary data.</text>
</comment>
<evidence type="ECO:0000313" key="2">
    <source>
        <dbReference type="EMBL" id="OHA63736.1"/>
    </source>
</evidence>